<dbReference type="GO" id="GO:0008914">
    <property type="term" value="F:leucyl-tRNA--protein transferase activity"/>
    <property type="evidence" value="ECO:0007669"/>
    <property type="project" value="InterPro"/>
</dbReference>
<feature type="compositionally biased region" description="Low complexity" evidence="4">
    <location>
        <begin position="45"/>
        <end position="89"/>
    </location>
</feature>
<dbReference type="Proteomes" id="UP001054902">
    <property type="component" value="Unassembled WGS sequence"/>
</dbReference>
<dbReference type="GO" id="GO:0030163">
    <property type="term" value="P:protein catabolic process"/>
    <property type="evidence" value="ECO:0007669"/>
    <property type="project" value="InterPro"/>
</dbReference>
<dbReference type="InterPro" id="IPR016181">
    <property type="entry name" value="Acyl_CoA_acyltransferase"/>
</dbReference>
<sequence length="419" mass="46612">MGLTDFLEKHRANKAKKQNKSSPAATRTSPSNENSIVLEKESHPSTDSSSSSHTTSNSSISSGSMSSKSSSMSSNDFFSSSSSNGSSIKSSEEAASGPRSKKIKKSTSQDANSSSANENDSKKQDLDDERSDANTSTNTTTDTSKQDQDNSEPNTKETSTAIVQKHPQEYLPKYLHRYVQHSHGDFFISPYFDPRLIATLMYEGFLPIATPNYLVPKLHKERCVIYPLHSSSGSTVHISKNVKKRSKKFTLTCNQSFRKVVQGCHDQHGISWLYPPIVDAFETILENTSLLEPHQTNTFPITFYTIEVWNLDGDLVGGELGYAFGTIYTSLTGFSKEDNAGSVQLAALGQFLWEQGFEMWDLGMELEYKQRLGARNMPRHEFVQTVKELRDKDTLVLKLDEPKCCKEMIVNASRSESGC</sequence>
<name>A0AAD3H7E4_9STRA</name>
<dbReference type="Pfam" id="PF03588">
    <property type="entry name" value="Leu_Phe_trans"/>
    <property type="match status" value="1"/>
</dbReference>
<evidence type="ECO:0000256" key="2">
    <source>
        <dbReference type="ARBA" id="ARBA00022679"/>
    </source>
</evidence>
<keyword evidence="2 5" id="KW-0808">Transferase</keyword>
<dbReference type="PANTHER" id="PTHR30098">
    <property type="entry name" value="LEUCYL/PHENYLALANYL-TRNA--PROTEIN TRANSFERASE"/>
    <property type="match status" value="1"/>
</dbReference>
<keyword evidence="3" id="KW-0012">Acyltransferase</keyword>
<dbReference type="EMBL" id="BLLK01000047">
    <property type="protein sequence ID" value="GFH53357.1"/>
    <property type="molecule type" value="Genomic_DNA"/>
</dbReference>
<accession>A0AAD3H7E4</accession>
<reference evidence="5 6" key="1">
    <citation type="journal article" date="2021" name="Sci. Rep.">
        <title>The genome of the diatom Chaetoceros tenuissimus carries an ancient integrated fragment of an extant virus.</title>
        <authorList>
            <person name="Hongo Y."/>
            <person name="Kimura K."/>
            <person name="Takaki Y."/>
            <person name="Yoshida Y."/>
            <person name="Baba S."/>
            <person name="Kobayashi G."/>
            <person name="Nagasaki K."/>
            <person name="Hano T."/>
            <person name="Tomaru Y."/>
        </authorList>
    </citation>
    <scope>NUCLEOTIDE SEQUENCE [LARGE SCALE GENOMIC DNA]</scope>
    <source>
        <strain evidence="5 6">NIES-3715</strain>
    </source>
</reference>
<dbReference type="PANTHER" id="PTHR30098:SF2">
    <property type="entry name" value="LEUCYL_PHENYLALANYL-TRNA--PROTEIN TRANSFERASE"/>
    <property type="match status" value="1"/>
</dbReference>
<feature type="compositionally biased region" description="Polar residues" evidence="4">
    <location>
        <begin position="20"/>
        <end position="35"/>
    </location>
</feature>
<organism evidence="5 6">
    <name type="scientific">Chaetoceros tenuissimus</name>
    <dbReference type="NCBI Taxonomy" id="426638"/>
    <lineage>
        <taxon>Eukaryota</taxon>
        <taxon>Sar</taxon>
        <taxon>Stramenopiles</taxon>
        <taxon>Ochrophyta</taxon>
        <taxon>Bacillariophyta</taxon>
        <taxon>Coscinodiscophyceae</taxon>
        <taxon>Chaetocerotophycidae</taxon>
        <taxon>Chaetocerotales</taxon>
        <taxon>Chaetocerotaceae</taxon>
        <taxon>Chaetoceros</taxon>
    </lineage>
</organism>
<dbReference type="AlphaFoldDB" id="A0AAD3H7E4"/>
<evidence type="ECO:0000313" key="5">
    <source>
        <dbReference type="EMBL" id="GFH53357.1"/>
    </source>
</evidence>
<dbReference type="GO" id="GO:0005737">
    <property type="term" value="C:cytoplasm"/>
    <property type="evidence" value="ECO:0007669"/>
    <property type="project" value="TreeGrafter"/>
</dbReference>
<feature type="compositionally biased region" description="Basic and acidic residues" evidence="4">
    <location>
        <begin position="1"/>
        <end position="10"/>
    </location>
</feature>
<feature type="region of interest" description="Disordered" evidence="4">
    <location>
        <begin position="1"/>
        <end position="163"/>
    </location>
</feature>
<evidence type="ECO:0000256" key="1">
    <source>
        <dbReference type="ARBA" id="ARBA00022490"/>
    </source>
</evidence>
<proteinExistence type="predicted"/>
<keyword evidence="6" id="KW-1185">Reference proteome</keyword>
<feature type="compositionally biased region" description="Low complexity" evidence="4">
    <location>
        <begin position="108"/>
        <end position="118"/>
    </location>
</feature>
<feature type="compositionally biased region" description="Low complexity" evidence="4">
    <location>
        <begin position="134"/>
        <end position="143"/>
    </location>
</feature>
<evidence type="ECO:0000313" key="6">
    <source>
        <dbReference type="Proteomes" id="UP001054902"/>
    </source>
</evidence>
<evidence type="ECO:0000256" key="4">
    <source>
        <dbReference type="SAM" id="MobiDB-lite"/>
    </source>
</evidence>
<evidence type="ECO:0000256" key="3">
    <source>
        <dbReference type="ARBA" id="ARBA00023315"/>
    </source>
</evidence>
<dbReference type="InterPro" id="IPR004616">
    <property type="entry name" value="Leu/Phe-tRNA_Trfase"/>
</dbReference>
<feature type="compositionally biased region" description="Polar residues" evidence="4">
    <location>
        <begin position="152"/>
        <end position="162"/>
    </location>
</feature>
<dbReference type="SUPFAM" id="SSF55729">
    <property type="entry name" value="Acyl-CoA N-acyltransferases (Nat)"/>
    <property type="match status" value="1"/>
</dbReference>
<gene>
    <name evidence="5" type="ORF">CTEN210_09833</name>
</gene>
<keyword evidence="1" id="KW-0963">Cytoplasm</keyword>
<comment type="caution">
    <text evidence="5">The sequence shown here is derived from an EMBL/GenBank/DDBJ whole genome shotgun (WGS) entry which is preliminary data.</text>
</comment>
<dbReference type="Gene3D" id="3.40.630.70">
    <property type="entry name" value="Leucyl/phenylalanyl-tRNA-protein transferase, C-terminal domain"/>
    <property type="match status" value="1"/>
</dbReference>
<dbReference type="InterPro" id="IPR042203">
    <property type="entry name" value="Leu/Phe-tRNA_Trfase_C"/>
</dbReference>
<protein>
    <submittedName>
        <fullName evidence="5">Leu phe-trna protein transferase</fullName>
    </submittedName>
</protein>